<dbReference type="EMBL" id="CM043023">
    <property type="protein sequence ID" value="KAI4455632.1"/>
    <property type="molecule type" value="Genomic_DNA"/>
</dbReference>
<evidence type="ECO:0000313" key="1">
    <source>
        <dbReference type="EMBL" id="KAI4455632.1"/>
    </source>
</evidence>
<accession>A0ACB9SKT7</accession>
<comment type="caution">
    <text evidence="1">The sequence shown here is derived from an EMBL/GenBank/DDBJ whole genome shotgun (WGS) entry which is preliminary data.</text>
</comment>
<reference evidence="1" key="1">
    <citation type="submission" date="2022-04" db="EMBL/GenBank/DDBJ databases">
        <title>Chromosome-scale genome assembly of Holotrichia oblita Faldermann.</title>
        <authorList>
            <person name="Rongchong L."/>
        </authorList>
    </citation>
    <scope>NUCLEOTIDE SEQUENCE</scope>
    <source>
        <strain evidence="1">81SQS9</strain>
    </source>
</reference>
<evidence type="ECO:0000313" key="2">
    <source>
        <dbReference type="Proteomes" id="UP001056778"/>
    </source>
</evidence>
<sequence>MNYLISIAPGMIKFPRTHEEMVSISDAFEQVSGFPNVIGCVDGTYIIIRTPVHKIKSTYVNRHHQTALTLQGICDNKKRFIDVFTGPPSKNHDSRDFNLSFISKELPYLCGERVHLLGDSAYALAPYLMTPYRDYGKLTLAEQSFNRTLSKTRVVIDFHTVEKT</sequence>
<keyword evidence="2" id="KW-1185">Reference proteome</keyword>
<gene>
    <name evidence="1" type="ORF">MML48_9g00001212</name>
</gene>
<proteinExistence type="predicted"/>
<protein>
    <submittedName>
        <fullName evidence="1">Uncharacterized protein</fullName>
    </submittedName>
</protein>
<organism evidence="1 2">
    <name type="scientific">Holotrichia oblita</name>
    <name type="common">Chafer beetle</name>
    <dbReference type="NCBI Taxonomy" id="644536"/>
    <lineage>
        <taxon>Eukaryota</taxon>
        <taxon>Metazoa</taxon>
        <taxon>Ecdysozoa</taxon>
        <taxon>Arthropoda</taxon>
        <taxon>Hexapoda</taxon>
        <taxon>Insecta</taxon>
        <taxon>Pterygota</taxon>
        <taxon>Neoptera</taxon>
        <taxon>Endopterygota</taxon>
        <taxon>Coleoptera</taxon>
        <taxon>Polyphaga</taxon>
        <taxon>Scarabaeiformia</taxon>
        <taxon>Scarabaeidae</taxon>
        <taxon>Melolonthinae</taxon>
        <taxon>Holotrichia</taxon>
    </lineage>
</organism>
<name>A0ACB9SKT7_HOLOL</name>
<dbReference type="Proteomes" id="UP001056778">
    <property type="component" value="Chromosome 9"/>
</dbReference>